<feature type="region of interest" description="Disordered" evidence="1">
    <location>
        <begin position="106"/>
        <end position="233"/>
    </location>
</feature>
<evidence type="ECO:0000313" key="2">
    <source>
        <dbReference type="EMBL" id="PVH37945.1"/>
    </source>
</evidence>
<reference evidence="2" key="1">
    <citation type="submission" date="2018-04" db="EMBL/GenBank/DDBJ databases">
        <title>WGS assembly of Panicum hallii.</title>
        <authorList>
            <person name="Lovell J."/>
            <person name="Jenkins J."/>
            <person name="Lowry D."/>
            <person name="Mamidi S."/>
            <person name="Sreedasyam A."/>
            <person name="Weng X."/>
            <person name="Barry K."/>
            <person name="Bonette J."/>
            <person name="Campitelli B."/>
            <person name="Daum C."/>
            <person name="Gordon S."/>
            <person name="Gould B."/>
            <person name="Lipzen A."/>
            <person name="Macqueen A."/>
            <person name="Palacio-Mejia J."/>
            <person name="Plott C."/>
            <person name="Shakirov E."/>
            <person name="Shu S."/>
            <person name="Yoshinaga Y."/>
            <person name="Zane M."/>
            <person name="Rokhsar D."/>
            <person name="Grimwood J."/>
            <person name="Schmutz J."/>
            <person name="Juenger T."/>
        </authorList>
    </citation>
    <scope>NUCLEOTIDE SEQUENCE [LARGE SCALE GENOMIC DNA]</scope>
    <source>
        <strain evidence="2">FIL2</strain>
    </source>
</reference>
<accession>A0A2T8IJU7</accession>
<organism evidence="2">
    <name type="scientific">Panicum hallii</name>
    <dbReference type="NCBI Taxonomy" id="206008"/>
    <lineage>
        <taxon>Eukaryota</taxon>
        <taxon>Viridiplantae</taxon>
        <taxon>Streptophyta</taxon>
        <taxon>Embryophyta</taxon>
        <taxon>Tracheophyta</taxon>
        <taxon>Spermatophyta</taxon>
        <taxon>Magnoliopsida</taxon>
        <taxon>Liliopsida</taxon>
        <taxon>Poales</taxon>
        <taxon>Poaceae</taxon>
        <taxon>PACMAD clade</taxon>
        <taxon>Panicoideae</taxon>
        <taxon>Panicodae</taxon>
        <taxon>Paniceae</taxon>
        <taxon>Panicinae</taxon>
        <taxon>Panicum</taxon>
        <taxon>Panicum sect. Panicum</taxon>
    </lineage>
</organism>
<sequence>MQQPEGRAGPREGRARPRRPSAAGRCRARDMPGLPPGPRRRAEFPWPRAVRARRGLHAAPPGPVTAITPRRGPPPCPIPVPRPAERSPPPAYATRAVHGLQGGYKENVGACVRPPGPSRGPASRGRPAGPRPSRGRSTVRARRGFWPGSPSHTVATADRDRWASCRVPSLAVPSPDISERGSASGLDARTMPATATPADASSSRRMALRRPARAVHQQGRPRGGREEEVRSIG</sequence>
<dbReference type="Proteomes" id="UP000243499">
    <property type="component" value="Chromosome 5"/>
</dbReference>
<dbReference type="EMBL" id="CM008050">
    <property type="protein sequence ID" value="PVH37945.1"/>
    <property type="molecule type" value="Genomic_DNA"/>
</dbReference>
<feature type="compositionally biased region" description="Basic residues" evidence="1">
    <location>
        <begin position="133"/>
        <end position="143"/>
    </location>
</feature>
<gene>
    <name evidence="2" type="ORF">PAHAL_5G131300</name>
</gene>
<feature type="compositionally biased region" description="Pro residues" evidence="1">
    <location>
        <begin position="71"/>
        <end position="91"/>
    </location>
</feature>
<dbReference type="Gramene" id="PVH37945">
    <property type="protein sequence ID" value="PVH37945"/>
    <property type="gene ID" value="PAHAL_5G131300"/>
</dbReference>
<feature type="compositionally biased region" description="Low complexity" evidence="1">
    <location>
        <begin position="119"/>
        <end position="132"/>
    </location>
</feature>
<feature type="compositionally biased region" description="Low complexity" evidence="1">
    <location>
        <begin position="187"/>
        <end position="205"/>
    </location>
</feature>
<name>A0A2T8IJU7_9POAL</name>
<evidence type="ECO:0000256" key="1">
    <source>
        <dbReference type="SAM" id="MobiDB-lite"/>
    </source>
</evidence>
<feature type="compositionally biased region" description="Basic and acidic residues" evidence="1">
    <location>
        <begin position="223"/>
        <end position="233"/>
    </location>
</feature>
<dbReference type="AlphaFoldDB" id="A0A2T8IJU7"/>
<feature type="region of interest" description="Disordered" evidence="1">
    <location>
        <begin position="1"/>
        <end position="94"/>
    </location>
</feature>
<proteinExistence type="predicted"/>
<protein>
    <submittedName>
        <fullName evidence="2">Uncharacterized protein</fullName>
    </submittedName>
</protein>